<dbReference type="InterPro" id="IPR016167">
    <property type="entry name" value="FAD-bd_PCMH_sub1"/>
</dbReference>
<keyword evidence="6" id="KW-0325">Glycoprotein</keyword>
<comment type="similarity">
    <text evidence="2">Belongs to the oxygen-dependent FAD-linked oxidoreductase family.</text>
</comment>
<dbReference type="PROSITE" id="PS51387">
    <property type="entry name" value="FAD_PCMH"/>
    <property type="match status" value="1"/>
</dbReference>
<accession>A0A0D9WR35</accession>
<feature type="domain" description="FAD-binding PCMH-type" evidence="8">
    <location>
        <begin position="74"/>
        <end position="251"/>
    </location>
</feature>
<evidence type="ECO:0000259" key="8">
    <source>
        <dbReference type="PROSITE" id="PS51387"/>
    </source>
</evidence>
<dbReference type="Gene3D" id="3.30.465.10">
    <property type="match status" value="1"/>
</dbReference>
<dbReference type="eggNOG" id="ENOG502QQWK">
    <property type="taxonomic scope" value="Eukaryota"/>
</dbReference>
<evidence type="ECO:0000256" key="3">
    <source>
        <dbReference type="ARBA" id="ARBA00022630"/>
    </source>
</evidence>
<dbReference type="Proteomes" id="UP000032180">
    <property type="component" value="Chromosome 6"/>
</dbReference>
<reference evidence="9 10" key="1">
    <citation type="submission" date="2012-08" db="EMBL/GenBank/DDBJ databases">
        <title>Oryza genome evolution.</title>
        <authorList>
            <person name="Wing R.A."/>
        </authorList>
    </citation>
    <scope>NUCLEOTIDE SEQUENCE</scope>
</reference>
<reference evidence="10" key="2">
    <citation type="submission" date="2013-12" db="EMBL/GenBank/DDBJ databases">
        <authorList>
            <person name="Yu Y."/>
            <person name="Lee S."/>
            <person name="de Baynast K."/>
            <person name="Wissotski M."/>
            <person name="Liu L."/>
            <person name="Talag J."/>
            <person name="Goicoechea J."/>
            <person name="Angelova A."/>
            <person name="Jetty R."/>
            <person name="Kudrna D."/>
            <person name="Golser W."/>
            <person name="Rivera L."/>
            <person name="Zhang J."/>
            <person name="Wing R."/>
        </authorList>
    </citation>
    <scope>NUCLEOTIDE SEQUENCE</scope>
</reference>
<feature type="signal peptide" evidence="7">
    <location>
        <begin position="1"/>
        <end position="20"/>
    </location>
</feature>
<comment type="cofactor">
    <cofactor evidence="1">
        <name>FAD</name>
        <dbReference type="ChEBI" id="CHEBI:57692"/>
    </cofactor>
</comment>
<feature type="chain" id="PRO_5002348965" description="FAD-binding PCMH-type domain-containing protein" evidence="7">
    <location>
        <begin position="21"/>
        <end position="527"/>
    </location>
</feature>
<dbReference type="Gene3D" id="3.40.462.20">
    <property type="match status" value="1"/>
</dbReference>
<dbReference type="Pfam" id="PF08031">
    <property type="entry name" value="BBE"/>
    <property type="match status" value="1"/>
</dbReference>
<dbReference type="EnsemblPlants" id="LPERR06G14860.1">
    <property type="protein sequence ID" value="LPERR06G14860.1"/>
    <property type="gene ID" value="LPERR06G14860"/>
</dbReference>
<keyword evidence="4 7" id="KW-0732">Signal</keyword>
<dbReference type="PANTHER" id="PTHR32448">
    <property type="entry name" value="OS08G0158400 PROTEIN"/>
    <property type="match status" value="1"/>
</dbReference>
<evidence type="ECO:0000256" key="5">
    <source>
        <dbReference type="ARBA" id="ARBA00022827"/>
    </source>
</evidence>
<evidence type="ECO:0000256" key="1">
    <source>
        <dbReference type="ARBA" id="ARBA00001974"/>
    </source>
</evidence>
<dbReference type="SUPFAM" id="SSF56176">
    <property type="entry name" value="FAD-binding/transporter-associated domain-like"/>
    <property type="match status" value="1"/>
</dbReference>
<dbReference type="GO" id="GO:0016491">
    <property type="term" value="F:oxidoreductase activity"/>
    <property type="evidence" value="ECO:0007669"/>
    <property type="project" value="InterPro"/>
</dbReference>
<dbReference type="InterPro" id="IPR016166">
    <property type="entry name" value="FAD-bd_PCMH"/>
</dbReference>
<evidence type="ECO:0000256" key="7">
    <source>
        <dbReference type="SAM" id="SignalP"/>
    </source>
</evidence>
<keyword evidence="3" id="KW-0285">Flavoprotein</keyword>
<dbReference type="InterPro" id="IPR036318">
    <property type="entry name" value="FAD-bd_PCMH-like_sf"/>
</dbReference>
<dbReference type="InterPro" id="IPR012951">
    <property type="entry name" value="BBE"/>
</dbReference>
<organism evidence="9 10">
    <name type="scientific">Leersia perrieri</name>
    <dbReference type="NCBI Taxonomy" id="77586"/>
    <lineage>
        <taxon>Eukaryota</taxon>
        <taxon>Viridiplantae</taxon>
        <taxon>Streptophyta</taxon>
        <taxon>Embryophyta</taxon>
        <taxon>Tracheophyta</taxon>
        <taxon>Spermatophyta</taxon>
        <taxon>Magnoliopsida</taxon>
        <taxon>Liliopsida</taxon>
        <taxon>Poales</taxon>
        <taxon>Poaceae</taxon>
        <taxon>BOP clade</taxon>
        <taxon>Oryzoideae</taxon>
        <taxon>Oryzeae</taxon>
        <taxon>Oryzinae</taxon>
        <taxon>Leersia</taxon>
    </lineage>
</organism>
<dbReference type="STRING" id="77586.A0A0D9WR35"/>
<evidence type="ECO:0000256" key="6">
    <source>
        <dbReference type="ARBA" id="ARBA00023180"/>
    </source>
</evidence>
<keyword evidence="10" id="KW-1185">Reference proteome</keyword>
<dbReference type="HOGENOM" id="CLU_018354_6_0_1"/>
<dbReference type="Pfam" id="PF01565">
    <property type="entry name" value="FAD_binding_4"/>
    <property type="match status" value="1"/>
</dbReference>
<proteinExistence type="inferred from homology"/>
<dbReference type="AlphaFoldDB" id="A0A0D9WR35"/>
<dbReference type="Gene3D" id="3.30.43.10">
    <property type="entry name" value="Uridine Diphospho-n-acetylenolpyruvylglucosamine Reductase, domain 2"/>
    <property type="match status" value="1"/>
</dbReference>
<dbReference type="GO" id="GO:0071949">
    <property type="term" value="F:FAD binding"/>
    <property type="evidence" value="ECO:0007669"/>
    <property type="project" value="InterPro"/>
</dbReference>
<dbReference type="InterPro" id="IPR016169">
    <property type="entry name" value="FAD-bd_PCMH_sub2"/>
</dbReference>
<sequence>MSNNKTLLLVIIFCISSCSYIPNPTIASDSSSDFIRCLTKKSVPHWLIHSRRSSSYTPILKSSIRNPKFLNITASTTPLCIVTAKRTSHIQAAVVCGRRHRVRIRTRSGGHDYEGLSYRAEGRRERFAVVDLSGMRSVRVDVAGRTAWVQSGATLGELYHAIWSAAPGLGFAAGVCPTVGVGGHFSGGGFGLLQRKYGLAVDHVVNATVVDARGRLLDRGAMGEDLFWAIRGGGGGSFGVVVSWHIRLVPVPPTVTVFDAVRAPEHGAVELLAKWQEIAPRMPEDIMVRVIIDIEPRRVTFEAMYLGTCDELLPLMRNQFPDLAMVRSDCNEMKWIESIPYIHLGRNATVADILNRSSISRVNTKSGSDYVRKPIPINIWKKIFTNLQQVSNFGQFQMFIDPYGAKISSIDESATPFPHREGVLYNIQYITYWNGDANGTVALKWSRDLYKFMEPYVSKNPREAYANYRDLDIGRNKVVNGISSYHHGKVWGEKYFRHNFERLAAVKAKVDPDDFFRNEQSIPPLFE</sequence>
<dbReference type="InterPro" id="IPR006094">
    <property type="entry name" value="Oxid_FAD_bind_N"/>
</dbReference>
<reference evidence="9" key="3">
    <citation type="submission" date="2015-04" db="UniProtKB">
        <authorList>
            <consortium name="EnsemblPlants"/>
        </authorList>
    </citation>
    <scope>IDENTIFICATION</scope>
</reference>
<evidence type="ECO:0000256" key="4">
    <source>
        <dbReference type="ARBA" id="ARBA00022729"/>
    </source>
</evidence>
<dbReference type="Gramene" id="LPERR06G14860.1">
    <property type="protein sequence ID" value="LPERR06G14860.1"/>
    <property type="gene ID" value="LPERR06G14860"/>
</dbReference>
<evidence type="ECO:0000313" key="9">
    <source>
        <dbReference type="EnsemblPlants" id="LPERR06G14860.1"/>
    </source>
</evidence>
<name>A0A0D9WR35_9ORYZ</name>
<keyword evidence="5" id="KW-0274">FAD</keyword>
<evidence type="ECO:0000256" key="2">
    <source>
        <dbReference type="ARBA" id="ARBA00005466"/>
    </source>
</evidence>
<evidence type="ECO:0000313" key="10">
    <source>
        <dbReference type="Proteomes" id="UP000032180"/>
    </source>
</evidence>
<protein>
    <recommendedName>
        <fullName evidence="8">FAD-binding PCMH-type domain-containing protein</fullName>
    </recommendedName>
</protein>